<organism evidence="2 3">
    <name type="scientific">Symbiodinium natans</name>
    <dbReference type="NCBI Taxonomy" id="878477"/>
    <lineage>
        <taxon>Eukaryota</taxon>
        <taxon>Sar</taxon>
        <taxon>Alveolata</taxon>
        <taxon>Dinophyceae</taxon>
        <taxon>Suessiales</taxon>
        <taxon>Symbiodiniaceae</taxon>
        <taxon>Symbiodinium</taxon>
    </lineage>
</organism>
<keyword evidence="1" id="KW-0472">Membrane</keyword>
<feature type="transmembrane region" description="Helical" evidence="1">
    <location>
        <begin position="299"/>
        <end position="318"/>
    </location>
</feature>
<feature type="transmembrane region" description="Helical" evidence="1">
    <location>
        <begin position="270"/>
        <end position="293"/>
    </location>
</feature>
<reference evidence="2" key="1">
    <citation type="submission" date="2021-02" db="EMBL/GenBank/DDBJ databases">
        <authorList>
            <person name="Dougan E. K."/>
            <person name="Rhodes N."/>
            <person name="Thang M."/>
            <person name="Chan C."/>
        </authorList>
    </citation>
    <scope>NUCLEOTIDE SEQUENCE</scope>
</reference>
<name>A0A812S6S5_9DINO</name>
<keyword evidence="1" id="KW-0812">Transmembrane</keyword>
<dbReference type="AlphaFoldDB" id="A0A812S6S5"/>
<evidence type="ECO:0000313" key="2">
    <source>
        <dbReference type="EMBL" id="CAE7469329.1"/>
    </source>
</evidence>
<evidence type="ECO:0000256" key="1">
    <source>
        <dbReference type="SAM" id="Phobius"/>
    </source>
</evidence>
<dbReference type="EMBL" id="CAJNDS010002426">
    <property type="protein sequence ID" value="CAE7469329.1"/>
    <property type="molecule type" value="Genomic_DNA"/>
</dbReference>
<dbReference type="PANTHER" id="PTHR35791">
    <property type="entry name" value="UPF0754 MEMBRANE PROTEIN YHEB"/>
    <property type="match status" value="1"/>
</dbReference>
<feature type="transmembrane region" description="Helical" evidence="1">
    <location>
        <begin position="80"/>
        <end position="105"/>
    </location>
</feature>
<proteinExistence type="predicted"/>
<keyword evidence="1" id="KW-1133">Transmembrane helix</keyword>
<dbReference type="Proteomes" id="UP000604046">
    <property type="component" value="Unassembled WGS sequence"/>
</dbReference>
<gene>
    <name evidence="2" type="ORF">SNAT2548_LOCUS26287</name>
</gene>
<comment type="caution">
    <text evidence="2">The sequence shown here is derived from an EMBL/GenBank/DDBJ whole genome shotgun (WGS) entry which is preliminary data.</text>
</comment>
<sequence>MGAQAGELLEPYVRLEDGEVSPLKSASAERHDAAMAGIERRVEWLNIQLNVLAITFFLVGSLLLWAWYYDRLPPEQQHEVYRTALLVSIPVVALFFTWFHIWLAIKMMFLPIKFFGIWQYGDTGIGVGWQGVIPRKAKKMGKIAFSCARPYLMGPTDWFARVDTSLLFAKIHPMLERVTRASMASVLRRHFPSMLAKDGRLPPSVENELVSIVMEKIEESFPEMWNKVTTKLCDPVIGLDNDGMIVSVFAEHKELLNHFFLSMGDKEFRFIERCGAALGFVCGLIQLVAFNYLDETGRMILLPGTGFFLGILTNWLAIQMCFKPCHPHPVRVCGWYLGSIQGLFLKRQRDVATLYAKLLVDHFFDFHKVIAYLQTIPVWTDLQDIYNQNIQNMMKQTMGKAVTWIAPVAVGSEKLRAVEAHGKQQSTRQFQPLRAGTFVVRGRPLTP</sequence>
<keyword evidence="3" id="KW-1185">Reference proteome</keyword>
<evidence type="ECO:0000313" key="3">
    <source>
        <dbReference type="Proteomes" id="UP000604046"/>
    </source>
</evidence>
<dbReference type="PANTHER" id="PTHR35791:SF1">
    <property type="entry name" value="UPF0754 MEMBRANE PROTEIN YHEB"/>
    <property type="match status" value="1"/>
</dbReference>
<protein>
    <submittedName>
        <fullName evidence="2">Uncharacterized protein</fullName>
    </submittedName>
</protein>
<accession>A0A812S6S5</accession>
<feature type="transmembrane region" description="Helical" evidence="1">
    <location>
        <begin position="49"/>
        <end position="68"/>
    </location>
</feature>
<dbReference type="OrthoDB" id="410754at2759"/>